<protein>
    <recommendedName>
        <fullName evidence="4">Dolichol kinase</fullName>
    </recommendedName>
</protein>
<evidence type="ECO:0000313" key="2">
    <source>
        <dbReference type="EMBL" id="KIK81889.1"/>
    </source>
</evidence>
<dbReference type="Proteomes" id="UP000054538">
    <property type="component" value="Unassembled WGS sequence"/>
</dbReference>
<evidence type="ECO:0008006" key="4">
    <source>
        <dbReference type="Google" id="ProtNLM"/>
    </source>
</evidence>
<feature type="transmembrane region" description="Helical" evidence="1">
    <location>
        <begin position="239"/>
        <end position="259"/>
    </location>
</feature>
<dbReference type="PANTHER" id="PTHR31303">
    <property type="entry name" value="CTP-DEPENDENT DIACYLGLYCEROL KINASE 1"/>
    <property type="match status" value="1"/>
</dbReference>
<dbReference type="GO" id="GO:0005789">
    <property type="term" value="C:endoplasmic reticulum membrane"/>
    <property type="evidence" value="ECO:0007669"/>
    <property type="project" value="TreeGrafter"/>
</dbReference>
<keyword evidence="1" id="KW-0472">Membrane</keyword>
<feature type="transmembrane region" description="Helical" evidence="1">
    <location>
        <begin position="207"/>
        <end position="227"/>
    </location>
</feature>
<sequence length="263" mass="27716">NGTILDSHGKAAKKAVDWEIPRKALHSSIGFFTIYLYTSHGSPRHVVIALSTALAVLIPIDILRLRYPSFERAFEQCVGIFMRDNEKKSSNGVIWYVLGVNSVLSTLPLDIAVVSVLILSWADTAASTFGRLYGRLTPPLPQRLFGVLPLAPRKSLAGFIAASVTGATVATGFWALVGPMRDSGLTWSWEGGVSPAFSGGGLGSTAFSGWVGIVTIGVVAGLVSGVAEALDLGSVDDNLTLPIVTGGCLWGLFKVLGWLGGVF</sequence>
<dbReference type="HOGENOM" id="CLU_031477_1_0_1"/>
<keyword evidence="1" id="KW-0812">Transmembrane</keyword>
<feature type="non-terminal residue" evidence="2">
    <location>
        <position position="263"/>
    </location>
</feature>
<dbReference type="PANTHER" id="PTHR31303:SF1">
    <property type="entry name" value="CTP-DEPENDENT DIACYLGLYCEROL KINASE 1"/>
    <property type="match status" value="1"/>
</dbReference>
<feature type="non-terminal residue" evidence="2">
    <location>
        <position position="1"/>
    </location>
</feature>
<dbReference type="EMBL" id="KN825713">
    <property type="protein sequence ID" value="KIK81889.1"/>
    <property type="molecule type" value="Genomic_DNA"/>
</dbReference>
<evidence type="ECO:0000313" key="3">
    <source>
        <dbReference type="Proteomes" id="UP000054538"/>
    </source>
</evidence>
<dbReference type="InterPro" id="IPR037997">
    <property type="entry name" value="Dgk1-like"/>
</dbReference>
<evidence type="ECO:0000256" key="1">
    <source>
        <dbReference type="SAM" id="Phobius"/>
    </source>
</evidence>
<reference evidence="3" key="2">
    <citation type="submission" date="2015-01" db="EMBL/GenBank/DDBJ databases">
        <title>Evolutionary Origins and Diversification of the Mycorrhizal Mutualists.</title>
        <authorList>
            <consortium name="DOE Joint Genome Institute"/>
            <consortium name="Mycorrhizal Genomics Consortium"/>
            <person name="Kohler A."/>
            <person name="Kuo A."/>
            <person name="Nagy L.G."/>
            <person name="Floudas D."/>
            <person name="Copeland A."/>
            <person name="Barry K.W."/>
            <person name="Cichocki N."/>
            <person name="Veneault-Fourrey C."/>
            <person name="LaButti K."/>
            <person name="Lindquist E.A."/>
            <person name="Lipzen A."/>
            <person name="Lundell T."/>
            <person name="Morin E."/>
            <person name="Murat C."/>
            <person name="Riley R."/>
            <person name="Ohm R."/>
            <person name="Sun H."/>
            <person name="Tunlid A."/>
            <person name="Henrissat B."/>
            <person name="Grigoriev I.V."/>
            <person name="Hibbett D.S."/>
            <person name="Martin F."/>
        </authorList>
    </citation>
    <scope>NUCLEOTIDE SEQUENCE [LARGE SCALE GENOMIC DNA]</scope>
    <source>
        <strain evidence="3">Ve08.2h10</strain>
    </source>
</reference>
<gene>
    <name evidence="2" type="ORF">PAXRUDRAFT_101169</name>
</gene>
<accession>A0A0D0DJS8</accession>
<name>A0A0D0DJS8_9AGAM</name>
<proteinExistence type="predicted"/>
<feature type="transmembrane region" description="Helical" evidence="1">
    <location>
        <begin position="156"/>
        <end position="177"/>
    </location>
</feature>
<keyword evidence="1" id="KW-1133">Transmembrane helix</keyword>
<dbReference type="OrthoDB" id="5673at2759"/>
<keyword evidence="3" id="KW-1185">Reference proteome</keyword>
<dbReference type="STRING" id="930991.A0A0D0DJS8"/>
<feature type="transmembrane region" description="Helical" evidence="1">
    <location>
        <begin position="93"/>
        <end position="122"/>
    </location>
</feature>
<reference evidence="2 3" key="1">
    <citation type="submission" date="2014-04" db="EMBL/GenBank/DDBJ databases">
        <authorList>
            <consortium name="DOE Joint Genome Institute"/>
            <person name="Kuo A."/>
            <person name="Kohler A."/>
            <person name="Jargeat P."/>
            <person name="Nagy L.G."/>
            <person name="Floudas D."/>
            <person name="Copeland A."/>
            <person name="Barry K.W."/>
            <person name="Cichocki N."/>
            <person name="Veneault-Fourrey C."/>
            <person name="LaButti K."/>
            <person name="Lindquist E.A."/>
            <person name="Lipzen A."/>
            <person name="Lundell T."/>
            <person name="Morin E."/>
            <person name="Murat C."/>
            <person name="Sun H."/>
            <person name="Tunlid A."/>
            <person name="Henrissat B."/>
            <person name="Grigoriev I.V."/>
            <person name="Hibbett D.S."/>
            <person name="Martin F."/>
            <person name="Nordberg H.P."/>
            <person name="Cantor M.N."/>
            <person name="Hua S.X."/>
        </authorList>
    </citation>
    <scope>NUCLEOTIDE SEQUENCE [LARGE SCALE GENOMIC DNA]</scope>
    <source>
        <strain evidence="2 3">Ve08.2h10</strain>
    </source>
</reference>
<dbReference type="FunCoup" id="A0A0D0DJS8">
    <property type="interactions" value="53"/>
</dbReference>
<organism evidence="2 3">
    <name type="scientific">Paxillus rubicundulus Ve08.2h10</name>
    <dbReference type="NCBI Taxonomy" id="930991"/>
    <lineage>
        <taxon>Eukaryota</taxon>
        <taxon>Fungi</taxon>
        <taxon>Dikarya</taxon>
        <taxon>Basidiomycota</taxon>
        <taxon>Agaricomycotina</taxon>
        <taxon>Agaricomycetes</taxon>
        <taxon>Agaricomycetidae</taxon>
        <taxon>Boletales</taxon>
        <taxon>Paxilineae</taxon>
        <taxon>Paxillaceae</taxon>
        <taxon>Paxillus</taxon>
    </lineage>
</organism>
<feature type="transmembrane region" description="Helical" evidence="1">
    <location>
        <begin position="45"/>
        <end position="63"/>
    </location>
</feature>
<dbReference type="GO" id="GO:0006654">
    <property type="term" value="P:phosphatidic acid biosynthetic process"/>
    <property type="evidence" value="ECO:0007669"/>
    <property type="project" value="TreeGrafter"/>
</dbReference>
<dbReference type="GO" id="GO:0004143">
    <property type="term" value="F:ATP-dependent diacylglycerol kinase activity"/>
    <property type="evidence" value="ECO:0007669"/>
    <property type="project" value="InterPro"/>
</dbReference>
<dbReference type="InParanoid" id="A0A0D0DJS8"/>
<dbReference type="AlphaFoldDB" id="A0A0D0DJS8"/>